<dbReference type="Pfam" id="PF00085">
    <property type="entry name" value="Thioredoxin"/>
    <property type="match status" value="1"/>
</dbReference>
<organism evidence="5 6">
    <name type="scientific">Cohnella fermenti</name>
    <dbReference type="NCBI Taxonomy" id="2565925"/>
    <lineage>
        <taxon>Bacteria</taxon>
        <taxon>Bacillati</taxon>
        <taxon>Bacillota</taxon>
        <taxon>Bacilli</taxon>
        <taxon>Bacillales</taxon>
        <taxon>Paenibacillaceae</taxon>
        <taxon>Cohnella</taxon>
    </lineage>
</organism>
<reference evidence="5 6" key="1">
    <citation type="submission" date="2019-04" db="EMBL/GenBank/DDBJ databases">
        <title>Cohnella sp. nov. isolated from preserved vegetables.</title>
        <authorList>
            <person name="Lin S.-Y."/>
            <person name="Hung M.-H."/>
            <person name="Young C.-C."/>
        </authorList>
    </citation>
    <scope>NUCLEOTIDE SEQUENCE [LARGE SCALE GENOMIC DNA]</scope>
    <source>
        <strain evidence="5 6">CC-MHH1044</strain>
    </source>
</reference>
<keyword evidence="3" id="KW-0676">Redox-active center</keyword>
<dbReference type="InterPro" id="IPR036249">
    <property type="entry name" value="Thioredoxin-like_sf"/>
</dbReference>
<comment type="similarity">
    <text evidence="1">Belongs to the thioredoxin family.</text>
</comment>
<evidence type="ECO:0000313" key="5">
    <source>
        <dbReference type="EMBL" id="THF84718.1"/>
    </source>
</evidence>
<keyword evidence="6" id="KW-1185">Reference proteome</keyword>
<dbReference type="GO" id="GO:0045454">
    <property type="term" value="P:cell redox homeostasis"/>
    <property type="evidence" value="ECO:0007669"/>
    <property type="project" value="TreeGrafter"/>
</dbReference>
<dbReference type="InterPro" id="IPR013766">
    <property type="entry name" value="Thioredoxin_domain"/>
</dbReference>
<gene>
    <name evidence="5" type="ORF">E6C55_01055</name>
</gene>
<protein>
    <submittedName>
        <fullName evidence="5">Thioredoxin family protein</fullName>
    </submittedName>
</protein>
<evidence type="ECO:0000256" key="1">
    <source>
        <dbReference type="ARBA" id="ARBA00008987"/>
    </source>
</evidence>
<evidence type="ECO:0000259" key="4">
    <source>
        <dbReference type="PROSITE" id="PS51352"/>
    </source>
</evidence>
<dbReference type="GO" id="GO:0015035">
    <property type="term" value="F:protein-disulfide reductase activity"/>
    <property type="evidence" value="ECO:0007669"/>
    <property type="project" value="TreeGrafter"/>
</dbReference>
<dbReference type="GO" id="GO:0005829">
    <property type="term" value="C:cytosol"/>
    <property type="evidence" value="ECO:0007669"/>
    <property type="project" value="TreeGrafter"/>
</dbReference>
<proteinExistence type="inferred from homology"/>
<evidence type="ECO:0000313" key="6">
    <source>
        <dbReference type="Proteomes" id="UP000310636"/>
    </source>
</evidence>
<name>A0A4S4CB64_9BACL</name>
<keyword evidence="2" id="KW-1015">Disulfide bond</keyword>
<feature type="domain" description="Thioredoxin" evidence="4">
    <location>
        <begin position="21"/>
        <end position="136"/>
    </location>
</feature>
<evidence type="ECO:0000256" key="2">
    <source>
        <dbReference type="ARBA" id="ARBA00023157"/>
    </source>
</evidence>
<dbReference type="OrthoDB" id="9790390at2"/>
<comment type="caution">
    <text evidence="5">The sequence shown here is derived from an EMBL/GenBank/DDBJ whole genome shotgun (WGS) entry which is preliminary data.</text>
</comment>
<dbReference type="PRINTS" id="PR00421">
    <property type="entry name" value="THIOREDOXIN"/>
</dbReference>
<dbReference type="PROSITE" id="PS51352">
    <property type="entry name" value="THIOREDOXIN_2"/>
    <property type="match status" value="1"/>
</dbReference>
<dbReference type="AlphaFoldDB" id="A0A4S4CB64"/>
<dbReference type="Proteomes" id="UP000310636">
    <property type="component" value="Unassembled WGS sequence"/>
</dbReference>
<sequence>MNGANVVSQVSEVDAAKVANQSSGRVAGNAGLASDARTPVAAAAPVAHHVAVVEFGAVWCPPCRVLLPLLDELSDEYGGAVKFAKVDCDESPDLASSFGVMSMPTVVFFRDGVPENKLVGLRPKQAYREIIDRLARA</sequence>
<dbReference type="EMBL" id="SSOB01000001">
    <property type="protein sequence ID" value="THF84718.1"/>
    <property type="molecule type" value="Genomic_DNA"/>
</dbReference>
<dbReference type="SUPFAM" id="SSF52833">
    <property type="entry name" value="Thioredoxin-like"/>
    <property type="match status" value="1"/>
</dbReference>
<accession>A0A4S4CB64</accession>
<evidence type="ECO:0000256" key="3">
    <source>
        <dbReference type="ARBA" id="ARBA00023284"/>
    </source>
</evidence>
<dbReference type="PANTHER" id="PTHR45663:SF11">
    <property type="entry name" value="GEO12009P1"/>
    <property type="match status" value="1"/>
</dbReference>
<dbReference type="PANTHER" id="PTHR45663">
    <property type="entry name" value="GEO12009P1"/>
    <property type="match status" value="1"/>
</dbReference>
<dbReference type="Gene3D" id="3.40.30.10">
    <property type="entry name" value="Glutaredoxin"/>
    <property type="match status" value="1"/>
</dbReference>
<dbReference type="CDD" id="cd02947">
    <property type="entry name" value="TRX_family"/>
    <property type="match status" value="1"/>
</dbReference>